<feature type="compositionally biased region" description="Acidic residues" evidence="2">
    <location>
        <begin position="307"/>
        <end position="336"/>
    </location>
</feature>
<sequence>MLRRVNEFEKSKAAFDEEKAKFEADRKSEEWGREGLKGKLRAAEELLAKENAEWKKICERDNQRAYAARSKIVELKGKVADLTAKVEDAQAAQAAKEQTEVELAGVKAQLSGKDKDLMAKDVEIAELKRHLQEQVDKSESLEIDLEAEKVKATTAEEAKQKAEEVRDISTTALNVAQNNYSEAQSIVDTLVSEADWLRGKGIFLMANSILNAGELDKAVATLIDASHAVGHRGGYLECTQHATEMLGQEFDTSHCSVTDQAEDELTRTEHGYDHMSIPVMNLVTEALKHDYWCQPLKTILDPPETVEVSDEEEPIGDDGGNDGDDDNHGDDGDGFE</sequence>
<keyword evidence="1" id="KW-0175">Coiled coil</keyword>
<organism evidence="4 5">
    <name type="scientific">Helianthus annuus</name>
    <name type="common">Common sunflower</name>
    <dbReference type="NCBI Taxonomy" id="4232"/>
    <lineage>
        <taxon>Eukaryota</taxon>
        <taxon>Viridiplantae</taxon>
        <taxon>Streptophyta</taxon>
        <taxon>Embryophyta</taxon>
        <taxon>Tracheophyta</taxon>
        <taxon>Spermatophyta</taxon>
        <taxon>Magnoliopsida</taxon>
        <taxon>eudicotyledons</taxon>
        <taxon>Gunneridae</taxon>
        <taxon>Pentapetalae</taxon>
        <taxon>asterids</taxon>
        <taxon>campanulids</taxon>
        <taxon>Asterales</taxon>
        <taxon>Asteraceae</taxon>
        <taxon>Asteroideae</taxon>
        <taxon>Heliantheae alliance</taxon>
        <taxon>Heliantheae</taxon>
        <taxon>Helianthus</taxon>
    </lineage>
</organism>
<proteinExistence type="predicted"/>
<name>A0A251RRQ0_HELAN</name>
<reference evidence="4" key="2">
    <citation type="submission" date="2017-02" db="EMBL/GenBank/DDBJ databases">
        <title>Sunflower complete genome.</title>
        <authorList>
            <person name="Langlade N."/>
            <person name="Munos S."/>
        </authorList>
    </citation>
    <scope>NUCLEOTIDE SEQUENCE [LARGE SCALE GENOMIC DNA]</scope>
    <source>
        <tissue evidence="4">Leaves</tissue>
    </source>
</reference>
<reference evidence="3" key="3">
    <citation type="submission" date="2020-06" db="EMBL/GenBank/DDBJ databases">
        <title>Helianthus annuus Genome sequencing and assembly Release 2.</title>
        <authorList>
            <person name="Gouzy J."/>
            <person name="Langlade N."/>
            <person name="Munos S."/>
        </authorList>
    </citation>
    <scope>NUCLEOTIDE SEQUENCE</scope>
    <source>
        <tissue evidence="3">Leaves</tissue>
    </source>
</reference>
<dbReference type="EMBL" id="CM007906">
    <property type="protein sequence ID" value="OTF86967.1"/>
    <property type="molecule type" value="Genomic_DNA"/>
</dbReference>
<evidence type="ECO:0000256" key="2">
    <source>
        <dbReference type="SAM" id="MobiDB-lite"/>
    </source>
</evidence>
<dbReference type="EMBL" id="MNCJ02000332">
    <property type="protein sequence ID" value="KAF5755715.1"/>
    <property type="molecule type" value="Genomic_DNA"/>
</dbReference>
<evidence type="ECO:0000313" key="3">
    <source>
        <dbReference type="EMBL" id="KAF5755715.1"/>
    </source>
</evidence>
<dbReference type="STRING" id="4232.A0A251RRQ0"/>
<feature type="region of interest" description="Disordered" evidence="2">
    <location>
        <begin position="302"/>
        <end position="336"/>
    </location>
</feature>
<evidence type="ECO:0000256" key="1">
    <source>
        <dbReference type="SAM" id="Coils"/>
    </source>
</evidence>
<evidence type="ECO:0000313" key="5">
    <source>
        <dbReference type="Proteomes" id="UP000215914"/>
    </source>
</evidence>
<dbReference type="Gramene" id="mRNA:HanXRQr2_Chr17g0805881">
    <property type="protein sequence ID" value="mRNA:HanXRQr2_Chr17g0805881"/>
    <property type="gene ID" value="HanXRQr2_Chr17g0805881"/>
</dbReference>
<dbReference type="PANTHER" id="PTHR31099:SF18">
    <property type="entry name" value="AMINOTRANSFERASE-LIKE PLANT MOBILE DOMAIN-CONTAINING PROTEIN"/>
    <property type="match status" value="1"/>
</dbReference>
<feature type="coiled-coil region" evidence="1">
    <location>
        <begin position="5"/>
        <end position="165"/>
    </location>
</feature>
<keyword evidence="5" id="KW-1185">Reference proteome</keyword>
<dbReference type="AlphaFoldDB" id="A0A251RRQ0"/>
<dbReference type="InParanoid" id="A0A251RRQ0"/>
<reference evidence="3 5" key="1">
    <citation type="journal article" date="2017" name="Nature">
        <title>The sunflower genome provides insights into oil metabolism, flowering and Asterid evolution.</title>
        <authorList>
            <person name="Badouin H."/>
            <person name="Gouzy J."/>
            <person name="Grassa C.J."/>
            <person name="Murat F."/>
            <person name="Staton S.E."/>
            <person name="Cottret L."/>
            <person name="Lelandais-Briere C."/>
            <person name="Owens G.L."/>
            <person name="Carrere S."/>
            <person name="Mayjonade B."/>
            <person name="Legrand L."/>
            <person name="Gill N."/>
            <person name="Kane N.C."/>
            <person name="Bowers J.E."/>
            <person name="Hubner S."/>
            <person name="Bellec A."/>
            <person name="Berard A."/>
            <person name="Berges H."/>
            <person name="Blanchet N."/>
            <person name="Boniface M.C."/>
            <person name="Brunel D."/>
            <person name="Catrice O."/>
            <person name="Chaidir N."/>
            <person name="Claudel C."/>
            <person name="Donnadieu C."/>
            <person name="Faraut T."/>
            <person name="Fievet G."/>
            <person name="Helmstetter N."/>
            <person name="King M."/>
            <person name="Knapp S.J."/>
            <person name="Lai Z."/>
            <person name="Le Paslier M.C."/>
            <person name="Lippi Y."/>
            <person name="Lorenzon L."/>
            <person name="Mandel J.R."/>
            <person name="Marage G."/>
            <person name="Marchand G."/>
            <person name="Marquand E."/>
            <person name="Bret-Mestries E."/>
            <person name="Morien E."/>
            <person name="Nambeesan S."/>
            <person name="Nguyen T."/>
            <person name="Pegot-Espagnet P."/>
            <person name="Pouilly N."/>
            <person name="Raftis F."/>
            <person name="Sallet E."/>
            <person name="Schiex T."/>
            <person name="Thomas J."/>
            <person name="Vandecasteele C."/>
            <person name="Vares D."/>
            <person name="Vear F."/>
            <person name="Vautrin S."/>
            <person name="Crespi M."/>
            <person name="Mangin B."/>
            <person name="Burke J.M."/>
            <person name="Salse J."/>
            <person name="Munos S."/>
            <person name="Vincourt P."/>
            <person name="Rieseberg L.H."/>
            <person name="Langlade N.B."/>
        </authorList>
    </citation>
    <scope>NUCLEOTIDE SEQUENCE [LARGE SCALE GENOMIC DNA]</scope>
    <source>
        <strain evidence="5">cv. SF193</strain>
        <tissue evidence="3">Leaves</tissue>
    </source>
</reference>
<protein>
    <submittedName>
        <fullName evidence="4">Uncharacterized protein</fullName>
    </submittedName>
</protein>
<evidence type="ECO:0000313" key="4">
    <source>
        <dbReference type="EMBL" id="OTF86967.1"/>
    </source>
</evidence>
<dbReference type="PANTHER" id="PTHR31099">
    <property type="entry name" value="OS06G0165300 PROTEIN"/>
    <property type="match status" value="1"/>
</dbReference>
<dbReference type="Proteomes" id="UP000215914">
    <property type="component" value="Chromosome 17"/>
</dbReference>
<gene>
    <name evidence="4" type="ORF">HannXRQ_Chr17g0556591</name>
    <name evidence="3" type="ORF">HanXRQr2_Chr17g0805881</name>
</gene>
<accession>A0A251RRQ0</accession>